<dbReference type="Proteomes" id="UP000886595">
    <property type="component" value="Unassembled WGS sequence"/>
</dbReference>
<comment type="caution">
    <text evidence="2">The sequence shown here is derived from an EMBL/GenBank/DDBJ whole genome shotgun (WGS) entry which is preliminary data.</text>
</comment>
<feature type="region of interest" description="Disordered" evidence="1">
    <location>
        <begin position="81"/>
        <end position="105"/>
    </location>
</feature>
<organism evidence="2 3">
    <name type="scientific">Brassica carinata</name>
    <name type="common">Ethiopian mustard</name>
    <name type="synonym">Abyssinian cabbage</name>
    <dbReference type="NCBI Taxonomy" id="52824"/>
    <lineage>
        <taxon>Eukaryota</taxon>
        <taxon>Viridiplantae</taxon>
        <taxon>Streptophyta</taxon>
        <taxon>Embryophyta</taxon>
        <taxon>Tracheophyta</taxon>
        <taxon>Spermatophyta</taxon>
        <taxon>Magnoliopsida</taxon>
        <taxon>eudicotyledons</taxon>
        <taxon>Gunneridae</taxon>
        <taxon>Pentapetalae</taxon>
        <taxon>rosids</taxon>
        <taxon>malvids</taxon>
        <taxon>Brassicales</taxon>
        <taxon>Brassicaceae</taxon>
        <taxon>Brassiceae</taxon>
        <taxon>Brassica</taxon>
    </lineage>
</organism>
<accession>A0A8X7PFM9</accession>
<sequence length="207" mass="23725">MISWGPKSDTPNEIEGHAEGKICIDITVAIRTLENLNEAAPPPSVTRYNPNEKCSFRRIPNFKRKHKMAKIRELLERPIAPQIRKKDSTRTLNRNQSGGQRYYQPAPTKKWNFPGRWKNKKRIDFIYGGSKFCNSVNSIKAYQRRAENNVRIKEPLSGPDHEITFDENETADLDKPHDDALVIRLDVGGCELSRFMIDTGSLADVLF</sequence>
<dbReference type="EMBL" id="JAAMPC010000016">
    <property type="protein sequence ID" value="KAG2251539.1"/>
    <property type="molecule type" value="Genomic_DNA"/>
</dbReference>
<reference evidence="2 3" key="1">
    <citation type="submission" date="2020-02" db="EMBL/GenBank/DDBJ databases">
        <authorList>
            <person name="Ma Q."/>
            <person name="Huang Y."/>
            <person name="Song X."/>
            <person name="Pei D."/>
        </authorList>
    </citation>
    <scope>NUCLEOTIDE SEQUENCE [LARGE SCALE GENOMIC DNA]</scope>
    <source>
        <strain evidence="2">Sxm20200214</strain>
        <tissue evidence="2">Leaf</tissue>
    </source>
</reference>
<keyword evidence="3" id="KW-1185">Reference proteome</keyword>
<evidence type="ECO:0000313" key="3">
    <source>
        <dbReference type="Proteomes" id="UP000886595"/>
    </source>
</evidence>
<gene>
    <name evidence="2" type="ORF">Bca52824_081675</name>
</gene>
<dbReference type="OrthoDB" id="1092276at2759"/>
<protein>
    <submittedName>
        <fullName evidence="2">Uncharacterized protein</fullName>
    </submittedName>
</protein>
<name>A0A8X7PFM9_BRACI</name>
<evidence type="ECO:0000313" key="2">
    <source>
        <dbReference type="EMBL" id="KAG2251539.1"/>
    </source>
</evidence>
<evidence type="ECO:0000256" key="1">
    <source>
        <dbReference type="SAM" id="MobiDB-lite"/>
    </source>
</evidence>
<feature type="compositionally biased region" description="Polar residues" evidence="1">
    <location>
        <begin position="90"/>
        <end position="99"/>
    </location>
</feature>
<dbReference type="AlphaFoldDB" id="A0A8X7PFM9"/>
<proteinExistence type="predicted"/>